<evidence type="ECO:0000256" key="1">
    <source>
        <dbReference type="SAM" id="MobiDB-lite"/>
    </source>
</evidence>
<accession>U5D5L9</accession>
<keyword evidence="3" id="KW-1185">Reference proteome</keyword>
<dbReference type="Gramene" id="ERN16727">
    <property type="protein sequence ID" value="ERN16727"/>
    <property type="gene ID" value="AMTR_s00183p00045040"/>
</dbReference>
<proteinExistence type="predicted"/>
<dbReference type="OrthoDB" id="1917218at2759"/>
<name>U5D5L9_AMBTC</name>
<evidence type="ECO:0000313" key="2">
    <source>
        <dbReference type="EMBL" id="ERN16727.1"/>
    </source>
</evidence>
<evidence type="ECO:0000313" key="3">
    <source>
        <dbReference type="Proteomes" id="UP000017836"/>
    </source>
</evidence>
<feature type="region of interest" description="Disordered" evidence="1">
    <location>
        <begin position="78"/>
        <end position="164"/>
    </location>
</feature>
<gene>
    <name evidence="2" type="ORF">AMTR_s00183p00045040</name>
</gene>
<feature type="compositionally biased region" description="Low complexity" evidence="1">
    <location>
        <begin position="87"/>
        <end position="125"/>
    </location>
</feature>
<organism evidence="2 3">
    <name type="scientific">Amborella trichopoda</name>
    <dbReference type="NCBI Taxonomy" id="13333"/>
    <lineage>
        <taxon>Eukaryota</taxon>
        <taxon>Viridiplantae</taxon>
        <taxon>Streptophyta</taxon>
        <taxon>Embryophyta</taxon>
        <taxon>Tracheophyta</taxon>
        <taxon>Spermatophyta</taxon>
        <taxon>Magnoliopsida</taxon>
        <taxon>Amborellales</taxon>
        <taxon>Amborellaceae</taxon>
        <taxon>Amborella</taxon>
    </lineage>
</organism>
<sequence length="246" mass="26271">MEKGRNSNCREDCDETLSFSCMMIGYREKSGNCSPTNTLDFEFSPSNSIGHNQNFPADFLFSNGQLLPHVFPVGADPPGSNYLPTTSRSSSSKTSSSGSSAVSLSNSSSNSSSSGINSNSNVISNSRRHSSMKIAQDSERSLAKTRGRNGGASGHARFHSYPPAPWQFMAPVPGRTSSAKSEDAYGKSEIQKILVGVRTGGKDSGRSQESGGSWLGRKIFRPFVTACKECHALQPVVVPEGGFVEK</sequence>
<dbReference type="Proteomes" id="UP000017836">
    <property type="component" value="Unassembled WGS sequence"/>
</dbReference>
<protein>
    <submittedName>
        <fullName evidence="2">Uncharacterized protein</fullName>
    </submittedName>
</protein>
<reference evidence="3" key="1">
    <citation type="journal article" date="2013" name="Science">
        <title>The Amborella genome and the evolution of flowering plants.</title>
        <authorList>
            <consortium name="Amborella Genome Project"/>
        </authorList>
    </citation>
    <scope>NUCLEOTIDE SEQUENCE [LARGE SCALE GENOMIC DNA]</scope>
</reference>
<dbReference type="AlphaFoldDB" id="U5D5L9"/>
<dbReference type="eggNOG" id="ENOG502S57F">
    <property type="taxonomic scope" value="Eukaryota"/>
</dbReference>
<dbReference type="EMBL" id="KI392415">
    <property type="protein sequence ID" value="ERN16727.1"/>
    <property type="molecule type" value="Genomic_DNA"/>
</dbReference>
<dbReference type="HOGENOM" id="CLU_085873_0_0_1"/>
<dbReference type="OMA" id="CSKDSLM"/>
<dbReference type="KEGG" id="atr:18445051"/>